<dbReference type="PROSITE" id="PS51898">
    <property type="entry name" value="TYR_RECOMBINASE"/>
    <property type="match status" value="1"/>
</dbReference>
<evidence type="ECO:0000259" key="7">
    <source>
        <dbReference type="PROSITE" id="PS51900"/>
    </source>
</evidence>
<evidence type="ECO:0000259" key="6">
    <source>
        <dbReference type="PROSITE" id="PS51898"/>
    </source>
</evidence>
<comment type="caution">
    <text evidence="8">The sequence shown here is derived from an EMBL/GenBank/DDBJ whole genome shotgun (WGS) entry which is preliminary data.</text>
</comment>
<dbReference type="Pfam" id="PF14659">
    <property type="entry name" value="Phage_int_SAM_3"/>
    <property type="match status" value="1"/>
</dbReference>
<dbReference type="Proteomes" id="UP001344888">
    <property type="component" value="Unassembled WGS sequence"/>
</dbReference>
<comment type="similarity">
    <text evidence="1">Belongs to the 'phage' integrase family.</text>
</comment>
<evidence type="ECO:0000313" key="9">
    <source>
        <dbReference type="Proteomes" id="UP001344888"/>
    </source>
</evidence>
<dbReference type="PROSITE" id="PS51900">
    <property type="entry name" value="CB"/>
    <property type="match status" value="1"/>
</dbReference>
<evidence type="ECO:0000256" key="4">
    <source>
        <dbReference type="ARBA" id="ARBA00023172"/>
    </source>
</evidence>
<evidence type="ECO:0000256" key="5">
    <source>
        <dbReference type="PROSITE-ProRule" id="PRU01248"/>
    </source>
</evidence>
<dbReference type="InterPro" id="IPR044068">
    <property type="entry name" value="CB"/>
</dbReference>
<dbReference type="Pfam" id="PF14657">
    <property type="entry name" value="Arm-DNA-bind_4"/>
    <property type="match status" value="1"/>
</dbReference>
<name>A0AAW9NFM9_9BACL</name>
<evidence type="ECO:0000313" key="8">
    <source>
        <dbReference type="EMBL" id="MEC1177319.1"/>
    </source>
</evidence>
<dbReference type="CDD" id="cd01189">
    <property type="entry name" value="INT_ICEBs1_C_like"/>
    <property type="match status" value="1"/>
</dbReference>
<dbReference type="InterPro" id="IPR028259">
    <property type="entry name" value="AP2-like_int_N"/>
</dbReference>
<dbReference type="SUPFAM" id="SSF56349">
    <property type="entry name" value="DNA breaking-rejoining enzymes"/>
    <property type="match status" value="1"/>
</dbReference>
<sequence>MELFKSEKNSEVYYYFTKKNKKLWMYRHKYYNSAGTRKEKKKSSFKSEKDAIKALFEIQATILRGKTKQIEYEHLTVSEWFDTWLEANSTKWKPLTIVQREVIIRLHIKPILGKYKLQKLDKTTYQRFFINSLAQKYAATTVRSIHTIFTIAINAAVEDEILHRNKFKGIALPSLRKKEAKKYLTPEELNIFLQCAKETENATVYTILLLISYTGMRRGEALALRWSDINFKYNTINIIRTRSKAGTGSTKTLNSERTIKVDELVIAQLKSYQMTMKELLLSYGRKHQESNFVFLSMFSGEPLESGALEHPIKRIIKKTKLPYCTVHSLRHTHATILMNNGFPIKAIADRLGNTPQMIHTVYGHVLKETEDAIVDAFTLAINKSGAKSGANS</sequence>
<dbReference type="InterPro" id="IPR002104">
    <property type="entry name" value="Integrase_catalytic"/>
</dbReference>
<reference evidence="8 9" key="1">
    <citation type="submission" date="2023-03" db="EMBL/GenBank/DDBJ databases">
        <title>Bacillus Genome Sequencing.</title>
        <authorList>
            <person name="Dunlap C."/>
        </authorList>
    </citation>
    <scope>NUCLEOTIDE SEQUENCE [LARGE SCALE GENOMIC DNA]</scope>
    <source>
        <strain evidence="8 9">B-59205</strain>
    </source>
</reference>
<feature type="domain" description="Core-binding (CB)" evidence="7">
    <location>
        <begin position="75"/>
        <end position="153"/>
    </location>
</feature>
<dbReference type="InterPro" id="IPR050808">
    <property type="entry name" value="Phage_Integrase"/>
</dbReference>
<dbReference type="Gene3D" id="1.10.443.10">
    <property type="entry name" value="Intergrase catalytic core"/>
    <property type="match status" value="1"/>
</dbReference>
<dbReference type="GO" id="GO:0015074">
    <property type="term" value="P:DNA integration"/>
    <property type="evidence" value="ECO:0007669"/>
    <property type="project" value="UniProtKB-KW"/>
</dbReference>
<keyword evidence="2" id="KW-0229">DNA integration</keyword>
<gene>
    <name evidence="8" type="ORF">P9B03_02385</name>
</gene>
<dbReference type="Pfam" id="PF00589">
    <property type="entry name" value="Phage_integrase"/>
    <property type="match status" value="1"/>
</dbReference>
<organism evidence="8 9">
    <name type="scientific">Metasolibacillus meyeri</name>
    <dbReference type="NCBI Taxonomy" id="1071052"/>
    <lineage>
        <taxon>Bacteria</taxon>
        <taxon>Bacillati</taxon>
        <taxon>Bacillota</taxon>
        <taxon>Bacilli</taxon>
        <taxon>Bacillales</taxon>
        <taxon>Caryophanaceae</taxon>
        <taxon>Metasolibacillus</taxon>
    </lineage>
</organism>
<keyword evidence="3 5" id="KW-0238">DNA-binding</keyword>
<proteinExistence type="inferred from homology"/>
<feature type="domain" description="Tyr recombinase" evidence="6">
    <location>
        <begin position="179"/>
        <end position="375"/>
    </location>
</feature>
<keyword evidence="4" id="KW-0233">DNA recombination</keyword>
<evidence type="ECO:0000256" key="1">
    <source>
        <dbReference type="ARBA" id="ARBA00008857"/>
    </source>
</evidence>
<dbReference type="GO" id="GO:0006310">
    <property type="term" value="P:DNA recombination"/>
    <property type="evidence" value="ECO:0007669"/>
    <property type="project" value="UniProtKB-KW"/>
</dbReference>
<dbReference type="InterPro" id="IPR013762">
    <property type="entry name" value="Integrase-like_cat_sf"/>
</dbReference>
<dbReference type="AlphaFoldDB" id="A0AAW9NFM9"/>
<evidence type="ECO:0000256" key="3">
    <source>
        <dbReference type="ARBA" id="ARBA00023125"/>
    </source>
</evidence>
<dbReference type="PANTHER" id="PTHR30629:SF2">
    <property type="entry name" value="PROPHAGE INTEGRASE INTS-RELATED"/>
    <property type="match status" value="1"/>
</dbReference>
<dbReference type="InterPro" id="IPR010998">
    <property type="entry name" value="Integrase_recombinase_N"/>
</dbReference>
<keyword evidence="9" id="KW-1185">Reference proteome</keyword>
<dbReference type="PANTHER" id="PTHR30629">
    <property type="entry name" value="PROPHAGE INTEGRASE"/>
    <property type="match status" value="1"/>
</dbReference>
<dbReference type="EMBL" id="JARSFG010000003">
    <property type="protein sequence ID" value="MEC1177319.1"/>
    <property type="molecule type" value="Genomic_DNA"/>
</dbReference>
<dbReference type="InterPro" id="IPR004107">
    <property type="entry name" value="Integrase_SAM-like_N"/>
</dbReference>
<dbReference type="GO" id="GO:0003677">
    <property type="term" value="F:DNA binding"/>
    <property type="evidence" value="ECO:0007669"/>
    <property type="project" value="UniProtKB-UniRule"/>
</dbReference>
<dbReference type="Gene3D" id="1.10.150.130">
    <property type="match status" value="1"/>
</dbReference>
<protein>
    <submittedName>
        <fullName evidence="8">Site-specific integrase</fullName>
    </submittedName>
</protein>
<evidence type="ECO:0000256" key="2">
    <source>
        <dbReference type="ARBA" id="ARBA00022908"/>
    </source>
</evidence>
<accession>A0AAW9NFM9</accession>
<dbReference type="InterPro" id="IPR011010">
    <property type="entry name" value="DNA_brk_join_enz"/>
</dbReference>
<dbReference type="RefSeq" id="WP_326121628.1">
    <property type="nucleotide sequence ID" value="NZ_JARSFG010000003.1"/>
</dbReference>